<evidence type="ECO:0000259" key="4">
    <source>
        <dbReference type="PROSITE" id="PS50949"/>
    </source>
</evidence>
<dbReference type="Pfam" id="PF00392">
    <property type="entry name" value="GntR"/>
    <property type="match status" value="1"/>
</dbReference>
<evidence type="ECO:0000256" key="1">
    <source>
        <dbReference type="ARBA" id="ARBA00023015"/>
    </source>
</evidence>
<dbReference type="CDD" id="cd07377">
    <property type="entry name" value="WHTH_GntR"/>
    <property type="match status" value="1"/>
</dbReference>
<dbReference type="AlphaFoldDB" id="A0A4T2C8B2"/>
<dbReference type="Pfam" id="PF07729">
    <property type="entry name" value="FCD"/>
    <property type="match status" value="1"/>
</dbReference>
<dbReference type="PROSITE" id="PS50949">
    <property type="entry name" value="HTH_GNTR"/>
    <property type="match status" value="1"/>
</dbReference>
<keyword evidence="2" id="KW-0238">DNA-binding</keyword>
<dbReference type="InterPro" id="IPR036390">
    <property type="entry name" value="WH_DNA-bd_sf"/>
</dbReference>
<dbReference type="RefSeq" id="WP_136641362.1">
    <property type="nucleotide sequence ID" value="NZ_QYRT01000008.1"/>
</dbReference>
<dbReference type="InterPro" id="IPR008920">
    <property type="entry name" value="TF_FadR/GntR_C"/>
</dbReference>
<keyword evidence="3" id="KW-0804">Transcription</keyword>
<dbReference type="SMART" id="SM00895">
    <property type="entry name" value="FCD"/>
    <property type="match status" value="1"/>
</dbReference>
<sequence length="245" mass="26593">MPAYSDESTDRISEALGRFAPGNTVPEIARQMLEFFTSGNIEPGTRLPPERQLAATLKIGRSAVRETLAALEILGIVEVRPGSGTYLRGSASELLPESLSWGLMVGETRTRELIEVRSSLEVTAALLAAERLTAPQLARLKSFVDTMRDSMGDLTAFIDADVRFHVEIAVAADNEVLNNLLQSIRALLRVWVERGLRDRPQAEAALAEHEAVYRALVSGDAAAVGRAMTEHMQTASARLRAALTA</sequence>
<organism evidence="5 6">
    <name type="scientific">Subtercola vilae</name>
    <dbReference type="NCBI Taxonomy" id="2056433"/>
    <lineage>
        <taxon>Bacteria</taxon>
        <taxon>Bacillati</taxon>
        <taxon>Actinomycetota</taxon>
        <taxon>Actinomycetes</taxon>
        <taxon>Micrococcales</taxon>
        <taxon>Microbacteriaceae</taxon>
        <taxon>Subtercola</taxon>
    </lineage>
</organism>
<dbReference type="PANTHER" id="PTHR43537:SF5">
    <property type="entry name" value="UXU OPERON TRANSCRIPTIONAL REGULATOR"/>
    <property type="match status" value="1"/>
</dbReference>
<keyword evidence="6" id="KW-1185">Reference proteome</keyword>
<dbReference type="Gene3D" id="1.20.120.530">
    <property type="entry name" value="GntR ligand-binding domain-like"/>
    <property type="match status" value="1"/>
</dbReference>
<reference evidence="5 6" key="1">
    <citation type="journal article" date="2019" name="Microorganisms">
        <title>Systematic Affiliation and Genome Analysis of Subtercola vilae DB165(T) with Particular Emphasis on Cold Adaptation of an Isolate from a High-Altitude Cold Volcano Lake.</title>
        <authorList>
            <person name="Villalobos A.S."/>
            <person name="Wiese J."/>
            <person name="Imhoff J.F."/>
            <person name="Dorador C."/>
            <person name="Keller A."/>
            <person name="Hentschel U."/>
        </authorList>
    </citation>
    <scope>NUCLEOTIDE SEQUENCE [LARGE SCALE GENOMIC DNA]</scope>
    <source>
        <strain evidence="5 6">DB165</strain>
    </source>
</reference>
<dbReference type="InterPro" id="IPR036388">
    <property type="entry name" value="WH-like_DNA-bd_sf"/>
</dbReference>
<dbReference type="SMART" id="SM00345">
    <property type="entry name" value="HTH_GNTR"/>
    <property type="match status" value="1"/>
</dbReference>
<feature type="domain" description="HTH gntR-type" evidence="4">
    <location>
        <begin position="22"/>
        <end position="90"/>
    </location>
</feature>
<comment type="caution">
    <text evidence="5">The sequence shown here is derived from an EMBL/GenBank/DDBJ whole genome shotgun (WGS) entry which is preliminary data.</text>
</comment>
<keyword evidence="1" id="KW-0805">Transcription regulation</keyword>
<dbReference type="Proteomes" id="UP000306192">
    <property type="component" value="Unassembled WGS sequence"/>
</dbReference>
<dbReference type="EMBL" id="QYRT01000008">
    <property type="protein sequence ID" value="TIH38628.1"/>
    <property type="molecule type" value="Genomic_DNA"/>
</dbReference>
<dbReference type="OrthoDB" id="3172099at2"/>
<evidence type="ECO:0000256" key="3">
    <source>
        <dbReference type="ARBA" id="ARBA00023163"/>
    </source>
</evidence>
<evidence type="ECO:0000313" key="6">
    <source>
        <dbReference type="Proteomes" id="UP000306192"/>
    </source>
</evidence>
<name>A0A4T2C8B2_9MICO</name>
<dbReference type="InterPro" id="IPR000524">
    <property type="entry name" value="Tscrpt_reg_HTH_GntR"/>
</dbReference>
<dbReference type="InterPro" id="IPR011711">
    <property type="entry name" value="GntR_C"/>
</dbReference>
<dbReference type="PRINTS" id="PR00035">
    <property type="entry name" value="HTHGNTR"/>
</dbReference>
<dbReference type="GO" id="GO:0003677">
    <property type="term" value="F:DNA binding"/>
    <property type="evidence" value="ECO:0007669"/>
    <property type="project" value="UniProtKB-KW"/>
</dbReference>
<gene>
    <name evidence="5" type="ORF">D4765_05880</name>
</gene>
<protein>
    <submittedName>
        <fullName evidence="5">FadR family transcriptional regulator</fullName>
    </submittedName>
</protein>
<dbReference type="PANTHER" id="PTHR43537">
    <property type="entry name" value="TRANSCRIPTIONAL REGULATOR, GNTR FAMILY"/>
    <property type="match status" value="1"/>
</dbReference>
<accession>A0A4T2C8B2</accession>
<dbReference type="GO" id="GO:0003700">
    <property type="term" value="F:DNA-binding transcription factor activity"/>
    <property type="evidence" value="ECO:0007669"/>
    <property type="project" value="InterPro"/>
</dbReference>
<dbReference type="Gene3D" id="1.10.10.10">
    <property type="entry name" value="Winged helix-like DNA-binding domain superfamily/Winged helix DNA-binding domain"/>
    <property type="match status" value="1"/>
</dbReference>
<dbReference type="SUPFAM" id="SSF48008">
    <property type="entry name" value="GntR ligand-binding domain-like"/>
    <property type="match status" value="1"/>
</dbReference>
<evidence type="ECO:0000256" key="2">
    <source>
        <dbReference type="ARBA" id="ARBA00023125"/>
    </source>
</evidence>
<dbReference type="SUPFAM" id="SSF46785">
    <property type="entry name" value="Winged helix' DNA-binding domain"/>
    <property type="match status" value="1"/>
</dbReference>
<proteinExistence type="predicted"/>
<evidence type="ECO:0000313" key="5">
    <source>
        <dbReference type="EMBL" id="TIH38628.1"/>
    </source>
</evidence>